<accession>A0AC59ZRE1</accession>
<reference evidence="1" key="2">
    <citation type="submission" date="2025-03" db="EMBL/GenBank/DDBJ databases">
        <authorList>
            <consortium name="ELIXIR-Norway"/>
            <consortium name="Elixir Norway"/>
        </authorList>
    </citation>
    <scope>NUCLEOTIDE SEQUENCE</scope>
</reference>
<evidence type="ECO:0000313" key="2">
    <source>
        <dbReference type="Proteomes" id="UP001162501"/>
    </source>
</evidence>
<reference evidence="1" key="1">
    <citation type="submission" date="2023-05" db="EMBL/GenBank/DDBJ databases">
        <authorList>
            <consortium name="ELIXIR-Norway"/>
        </authorList>
    </citation>
    <scope>NUCLEOTIDE SEQUENCE</scope>
</reference>
<sequence length="233" mass="24450">MRLQEENGGWKAEKGRRGSRPAHDNTHVLSGLTACRINGAPRKRVFRIAHQPPTPTPALLWEEAAARRQLLTTETPHPRVSCMTPEGATSQGCSPPLSGKGQTPAQGKPPAAWQGAPLQMAESGGEPAAKLRGTPPTLPGRQPTPGLLGNVVPASCPEKRRSGAGGKGLATLPADGGLLSAVSSLVNEQIPTTQLTSTTRAEDSRDLGIQHRKRKCPLASAILGSGSERSLWV</sequence>
<gene>
    <name evidence="1" type="ORF">MRATA1EN22A_LOCUS21578</name>
</gene>
<dbReference type="EMBL" id="OX596117">
    <property type="protein sequence ID" value="CAN0490227.1"/>
    <property type="molecule type" value="Genomic_DNA"/>
</dbReference>
<proteinExistence type="predicted"/>
<dbReference type="Proteomes" id="UP001162501">
    <property type="component" value="Chromosome 33"/>
</dbReference>
<name>A0AC59ZRE1_RANTA</name>
<protein>
    <submittedName>
        <fullName evidence="1">Uncharacterized protein</fullName>
    </submittedName>
</protein>
<evidence type="ECO:0000313" key="1">
    <source>
        <dbReference type="EMBL" id="CAN0490227.1"/>
    </source>
</evidence>
<organism evidence="1 2">
    <name type="scientific">Rangifer tarandus platyrhynchus</name>
    <name type="common">Svalbard reindeer</name>
    <dbReference type="NCBI Taxonomy" id="3082113"/>
    <lineage>
        <taxon>Eukaryota</taxon>
        <taxon>Metazoa</taxon>
        <taxon>Chordata</taxon>
        <taxon>Craniata</taxon>
        <taxon>Vertebrata</taxon>
        <taxon>Euteleostomi</taxon>
        <taxon>Mammalia</taxon>
        <taxon>Eutheria</taxon>
        <taxon>Laurasiatheria</taxon>
        <taxon>Artiodactyla</taxon>
        <taxon>Ruminantia</taxon>
        <taxon>Pecora</taxon>
        <taxon>Cervidae</taxon>
        <taxon>Odocoileinae</taxon>
        <taxon>Rangifer</taxon>
    </lineage>
</organism>